<organism evidence="11">
    <name type="scientific">Ananas comosus var. bracteatus</name>
    <name type="common">red pineapple</name>
    <dbReference type="NCBI Taxonomy" id="296719"/>
    <lineage>
        <taxon>Eukaryota</taxon>
        <taxon>Viridiplantae</taxon>
        <taxon>Streptophyta</taxon>
        <taxon>Embryophyta</taxon>
        <taxon>Tracheophyta</taxon>
        <taxon>Spermatophyta</taxon>
        <taxon>Magnoliopsida</taxon>
        <taxon>Liliopsida</taxon>
        <taxon>Poales</taxon>
        <taxon>Bromeliaceae</taxon>
        <taxon>Bromelioideae</taxon>
        <taxon>Ananas</taxon>
    </lineage>
</organism>
<evidence type="ECO:0000256" key="5">
    <source>
        <dbReference type="ARBA" id="ARBA00022927"/>
    </source>
</evidence>
<feature type="domain" description="Tim10-like" evidence="10">
    <location>
        <begin position="79"/>
        <end position="139"/>
    </location>
</feature>
<keyword evidence="9" id="KW-0999">Mitochondrion inner membrane</keyword>
<evidence type="ECO:0000256" key="6">
    <source>
        <dbReference type="ARBA" id="ARBA00023010"/>
    </source>
</evidence>
<reference evidence="11" key="1">
    <citation type="submission" date="2020-07" db="EMBL/GenBank/DDBJ databases">
        <authorList>
            <person name="Lin J."/>
        </authorList>
    </citation>
    <scope>NUCLEOTIDE SEQUENCE</scope>
</reference>
<keyword evidence="3" id="KW-0479">Metal-binding</keyword>
<keyword evidence="6 9" id="KW-0811">Translocation</keyword>
<comment type="function">
    <text evidence="9">Mitochondrial intermembrane chaperone that participates in the import and insertion of some multi-pass transmembrane proteins into the mitochondrial inner membrane. Also required for the transfer of beta-barrel precursors from the TOM complex to the sorting and assembly machinery (SAM complex) of the outer membrane. Acts as a chaperone-like protein that protects the hydrophobic precursors from aggregation and guide them through the mitochondrial intermembrane space.</text>
</comment>
<keyword evidence="8 9" id="KW-1015">Disulfide bond</keyword>
<gene>
    <name evidence="11" type="ORF">CB5_LOCUS5328</name>
</gene>
<dbReference type="SUPFAM" id="SSF144122">
    <property type="entry name" value="Tim10-like"/>
    <property type="match status" value="1"/>
</dbReference>
<dbReference type="GO" id="GO:0015031">
    <property type="term" value="P:protein transport"/>
    <property type="evidence" value="ECO:0007669"/>
    <property type="project" value="UniProtKB-KW"/>
</dbReference>
<dbReference type="GO" id="GO:0045039">
    <property type="term" value="P:protein insertion into mitochondrial inner membrane"/>
    <property type="evidence" value="ECO:0007669"/>
    <property type="project" value="TreeGrafter"/>
</dbReference>
<keyword evidence="7 9" id="KW-0496">Mitochondrion</keyword>
<dbReference type="PROSITE" id="PS51257">
    <property type="entry name" value="PROKAR_LIPOPROTEIN"/>
    <property type="match status" value="1"/>
</dbReference>
<evidence type="ECO:0000313" key="11">
    <source>
        <dbReference type="EMBL" id="CAD1822117.1"/>
    </source>
</evidence>
<evidence type="ECO:0000256" key="8">
    <source>
        <dbReference type="ARBA" id="ARBA00023157"/>
    </source>
</evidence>
<dbReference type="FunFam" id="1.10.287.810:FF:000007">
    <property type="entry name" value="Mitochondrial import inner membrane translocase"/>
    <property type="match status" value="1"/>
</dbReference>
<dbReference type="Gene3D" id="1.10.287.810">
    <property type="entry name" value="Mitochondrial import inner membrane translocase subunit tim13 like domains"/>
    <property type="match status" value="1"/>
</dbReference>
<evidence type="ECO:0000256" key="3">
    <source>
        <dbReference type="ARBA" id="ARBA00022723"/>
    </source>
</evidence>
<evidence type="ECO:0000256" key="1">
    <source>
        <dbReference type="ARBA" id="ARBA00006720"/>
    </source>
</evidence>
<evidence type="ECO:0000256" key="2">
    <source>
        <dbReference type="ARBA" id="ARBA00022448"/>
    </source>
</evidence>
<dbReference type="GO" id="GO:0005743">
    <property type="term" value="C:mitochondrial inner membrane"/>
    <property type="evidence" value="ECO:0007669"/>
    <property type="project" value="UniProtKB-SubCell"/>
</dbReference>
<comment type="subcellular location">
    <subcellularLocation>
        <location evidence="9">Mitochondrion inner membrane</location>
        <topology evidence="9">Peripheral membrane protein</topology>
        <orientation evidence="9">Intermembrane side</orientation>
    </subcellularLocation>
</comment>
<evidence type="ECO:0000259" key="10">
    <source>
        <dbReference type="Pfam" id="PF02953"/>
    </source>
</evidence>
<dbReference type="PANTHER" id="PTHR11038:SF16">
    <property type="entry name" value="MITOCHONDRIAL IMPORT INNER MEMBRANE TRANSLOCASE SUBUNIT TIM10"/>
    <property type="match status" value="1"/>
</dbReference>
<dbReference type="AlphaFoldDB" id="A0A6V7NU92"/>
<evidence type="ECO:0000256" key="9">
    <source>
        <dbReference type="RuleBase" id="RU367043"/>
    </source>
</evidence>
<keyword evidence="4" id="KW-0862">Zinc</keyword>
<keyword evidence="9" id="KW-0143">Chaperone</keyword>
<dbReference type="GO" id="GO:0046872">
    <property type="term" value="F:metal ion binding"/>
    <property type="evidence" value="ECO:0007669"/>
    <property type="project" value="UniProtKB-KW"/>
</dbReference>
<sequence length="146" mass="16705">MIETRDEHEGLKLPSFSFIVMCSCVDEEETKHRSSIIKPFVPFSSSIRDLCTSPAPLGEILPMAAKNGPTNLEKEQIFGMAEKEMEYRVELFNKLTQTCFEKCIEKRYKESELNMGENSCIDRCVSKYWQVTNLVGQLLGSNRPPM</sequence>
<keyword evidence="9" id="KW-0472">Membrane</keyword>
<comment type="similarity">
    <text evidence="1 9">Belongs to the small Tim family.</text>
</comment>
<comment type="subunit">
    <text evidence="9">Heterohexamer.</text>
</comment>
<evidence type="ECO:0000256" key="7">
    <source>
        <dbReference type="ARBA" id="ARBA00023128"/>
    </source>
</evidence>
<name>A0A6V7NU92_ANACO</name>
<dbReference type="InterPro" id="IPR035427">
    <property type="entry name" value="Tim10-like_dom_sf"/>
</dbReference>
<dbReference type="Pfam" id="PF02953">
    <property type="entry name" value="zf-Tim10_DDP"/>
    <property type="match status" value="1"/>
</dbReference>
<dbReference type="InterPro" id="IPR004217">
    <property type="entry name" value="Tim10-like"/>
</dbReference>
<keyword evidence="5 9" id="KW-0653">Protein transport</keyword>
<comment type="domain">
    <text evidence="9">The twin CX3C motif contains 4 conserved Cys residues that form 2 disulfide bonds in the mitochondrial intermembrane space.</text>
</comment>
<accession>A0A6V7NU92</accession>
<dbReference type="PANTHER" id="PTHR11038">
    <property type="entry name" value="MITOCHONDRIAL IMPORT INNER MEMBRANE TRANSLOCASE SUBUNIT TIM10"/>
    <property type="match status" value="1"/>
</dbReference>
<proteinExistence type="inferred from homology"/>
<dbReference type="EMBL" id="LR862142">
    <property type="protein sequence ID" value="CAD1822117.1"/>
    <property type="molecule type" value="Genomic_DNA"/>
</dbReference>
<evidence type="ECO:0000256" key="4">
    <source>
        <dbReference type="ARBA" id="ARBA00022833"/>
    </source>
</evidence>
<protein>
    <recommendedName>
        <fullName evidence="9">Mitochondrial import inner membrane translocase subunit</fullName>
    </recommendedName>
</protein>
<keyword evidence="2 9" id="KW-0813">Transport</keyword>